<name>A0A0G1U4B5_9BACT</name>
<accession>A0A0G1U4B5</accession>
<dbReference type="Proteomes" id="UP000033882">
    <property type="component" value="Unassembled WGS sequence"/>
</dbReference>
<protein>
    <submittedName>
        <fullName evidence="2">Uncharacterized protein</fullName>
    </submittedName>
</protein>
<comment type="caution">
    <text evidence="2">The sequence shown here is derived from an EMBL/GenBank/DDBJ whole genome shotgun (WGS) entry which is preliminary data.</text>
</comment>
<keyword evidence="1" id="KW-0812">Transmembrane</keyword>
<reference evidence="2 3" key="1">
    <citation type="journal article" date="2015" name="Nature">
        <title>rRNA introns, odd ribosomes, and small enigmatic genomes across a large radiation of phyla.</title>
        <authorList>
            <person name="Brown C.T."/>
            <person name="Hug L.A."/>
            <person name="Thomas B.C."/>
            <person name="Sharon I."/>
            <person name="Castelle C.J."/>
            <person name="Singh A."/>
            <person name="Wilkins M.J."/>
            <person name="Williams K.H."/>
            <person name="Banfield J.F."/>
        </authorList>
    </citation>
    <scope>NUCLEOTIDE SEQUENCE [LARGE SCALE GENOMIC DNA]</scope>
</reference>
<keyword evidence="1" id="KW-0472">Membrane</keyword>
<feature type="transmembrane region" description="Helical" evidence="1">
    <location>
        <begin position="6"/>
        <end position="25"/>
    </location>
</feature>
<sequence length="202" mass="22972">MKKNTYRVAGGVALLAAISGILWYGSYTLRWHLWTQGIAIYDDGFRVSAYDEFFYGGNKNIELTAKSNEDIIRIKIIDRVTEEEAIKRTEGIFQTMDAHFAPEEILGIYADLIAAVAQVPDQLKPQKETVEIQGRETPSFLAFADRYFSYMVMTEDQAIYKGMLTLVYCPEAQKLVNIEILSSKHTFGVDRAKKQLESFTCN</sequence>
<dbReference type="EMBL" id="LCPB01000023">
    <property type="protein sequence ID" value="KKU88899.1"/>
    <property type="molecule type" value="Genomic_DNA"/>
</dbReference>
<evidence type="ECO:0000256" key="1">
    <source>
        <dbReference type="SAM" id="Phobius"/>
    </source>
</evidence>
<proteinExistence type="predicted"/>
<keyword evidence="1" id="KW-1133">Transmembrane helix</keyword>
<organism evidence="2 3">
    <name type="scientific">Candidatus Wolfebacteria bacterium GW2011_GWA2_47_9b</name>
    <dbReference type="NCBI Taxonomy" id="1619005"/>
    <lineage>
        <taxon>Bacteria</taxon>
        <taxon>Candidatus Wolfeibacteriota</taxon>
    </lineage>
</organism>
<evidence type="ECO:0000313" key="3">
    <source>
        <dbReference type="Proteomes" id="UP000033882"/>
    </source>
</evidence>
<evidence type="ECO:0000313" key="2">
    <source>
        <dbReference type="EMBL" id="KKU88899.1"/>
    </source>
</evidence>
<gene>
    <name evidence="2" type="ORF">UY19_C0023G0004</name>
</gene>
<dbReference type="AlphaFoldDB" id="A0A0G1U4B5"/>